<keyword evidence="2 6" id="KW-0812">Transmembrane</keyword>
<gene>
    <name evidence="8" type="ORF">AW171_hschr84602</name>
</gene>
<dbReference type="GO" id="GO:0016020">
    <property type="term" value="C:membrane"/>
    <property type="evidence" value="ECO:0007669"/>
    <property type="project" value="UniProtKB-SubCell"/>
</dbReference>
<dbReference type="GeneID" id="28725912"/>
<evidence type="ECO:0000313" key="9">
    <source>
        <dbReference type="Proteomes" id="UP000243052"/>
    </source>
</evidence>
<evidence type="ECO:0000256" key="6">
    <source>
        <dbReference type="SAM" id="Phobius"/>
    </source>
</evidence>
<organism evidence="8 9">
    <name type="scientific">Eremothecium sinecaudum</name>
    <dbReference type="NCBI Taxonomy" id="45286"/>
    <lineage>
        <taxon>Eukaryota</taxon>
        <taxon>Fungi</taxon>
        <taxon>Dikarya</taxon>
        <taxon>Ascomycota</taxon>
        <taxon>Saccharomycotina</taxon>
        <taxon>Saccharomycetes</taxon>
        <taxon>Saccharomycetales</taxon>
        <taxon>Saccharomycetaceae</taxon>
        <taxon>Eremothecium</taxon>
    </lineage>
</organism>
<feature type="transmembrane region" description="Helical" evidence="6">
    <location>
        <begin position="460"/>
        <end position="478"/>
    </location>
</feature>
<evidence type="ECO:0000259" key="7">
    <source>
        <dbReference type="Pfam" id="PF01545"/>
    </source>
</evidence>
<evidence type="ECO:0000256" key="3">
    <source>
        <dbReference type="ARBA" id="ARBA00022989"/>
    </source>
</evidence>
<feature type="transmembrane region" description="Helical" evidence="6">
    <location>
        <begin position="271"/>
        <end position="289"/>
    </location>
</feature>
<dbReference type="GO" id="GO:0098771">
    <property type="term" value="P:inorganic ion homeostasis"/>
    <property type="evidence" value="ECO:0007669"/>
    <property type="project" value="UniProtKB-ARBA"/>
</dbReference>
<evidence type="ECO:0000256" key="4">
    <source>
        <dbReference type="ARBA" id="ARBA00023136"/>
    </source>
</evidence>
<feature type="compositionally biased region" description="Polar residues" evidence="5">
    <location>
        <begin position="42"/>
        <end position="57"/>
    </location>
</feature>
<dbReference type="GO" id="GO:0008324">
    <property type="term" value="F:monoatomic cation transmembrane transporter activity"/>
    <property type="evidence" value="ECO:0007669"/>
    <property type="project" value="InterPro"/>
</dbReference>
<feature type="transmembrane region" description="Helical" evidence="6">
    <location>
        <begin position="343"/>
        <end position="365"/>
    </location>
</feature>
<feature type="domain" description="Cation efflux protein transmembrane" evidence="7">
    <location>
        <begin position="298"/>
        <end position="489"/>
    </location>
</feature>
<keyword evidence="3 6" id="KW-1133">Transmembrane helix</keyword>
<evidence type="ECO:0000256" key="2">
    <source>
        <dbReference type="ARBA" id="ARBA00022692"/>
    </source>
</evidence>
<dbReference type="AlphaFoldDB" id="A0A0X8HW75"/>
<feature type="transmembrane region" description="Helical" evidence="6">
    <location>
        <begin position="402"/>
        <end position="425"/>
    </location>
</feature>
<dbReference type="RefSeq" id="XP_017989549.1">
    <property type="nucleotide sequence ID" value="XM_018134179.1"/>
</dbReference>
<comment type="subcellular location">
    <subcellularLocation>
        <location evidence="1">Membrane</location>
        <topology evidence="1">Multi-pass membrane protein</topology>
    </subcellularLocation>
</comment>
<reference evidence="8 9" key="1">
    <citation type="submission" date="2016-01" db="EMBL/GenBank/DDBJ databases">
        <title>Genome sequence of the yeast Holleya sinecauda.</title>
        <authorList>
            <person name="Dietrich F.S."/>
        </authorList>
    </citation>
    <scope>NUCLEOTIDE SEQUENCE [LARGE SCALE GENOMIC DNA]</scope>
    <source>
        <strain evidence="8 9">ATCC 58844</strain>
    </source>
</reference>
<feature type="compositionally biased region" description="Polar residues" evidence="5">
    <location>
        <begin position="147"/>
        <end position="158"/>
    </location>
</feature>
<dbReference type="InterPro" id="IPR058533">
    <property type="entry name" value="Cation_efflux_TM"/>
</dbReference>
<evidence type="ECO:0000313" key="8">
    <source>
        <dbReference type="EMBL" id="AMD22553.1"/>
    </source>
</evidence>
<dbReference type="SUPFAM" id="SSF161111">
    <property type="entry name" value="Cation efflux protein transmembrane domain-like"/>
    <property type="match status" value="1"/>
</dbReference>
<dbReference type="STRING" id="45286.A0A0X8HW75"/>
<accession>A0A0X8HW75</accession>
<sequence>MNKNSIKDKVTINGSEKMFNIDADEVDILHPSVISFSEEEGLQNSSLTSNRQPQTPTRAMNSIIEEEDSPDVTCSTVEDASDLYASVPGSQQGKRLSFYSNKESNNSSTSLIMNKGFIFGGDSVFSSANQTTVDENFVPYQVGQGYSGSASKRNSQSLKYVPIPKLPPVNRTRSPNRNTRSPSPERIATRGNKPSGKSDGGPFNFSSSSLQPPQSGSRTLFRKGHRYKHSSVSMNFFQEPEVKVPLNIAKSLPVPDFSDLKLNFTWPTHHIQLGLVVLQALSCLTVFHFGQSNTWTNFFTLSHFILYDILGSLAVVFIDLLSYFEVWGTSTIRYPFGLKRIDVLISFGFAISMCFVGLDLVFHVVEEIVVLFVESSNHEQHVDLVENIPHSHNSSITDSDMLLWYSVLCASAVISTATLWFTFYSKNNIDNKYKTKTPFITLLYTSYLMMYPIIAGFTRFTDFVATISIALFIIYYGLKVVKWTGTMLLMGFPVTSLESQGGMFLADKDFVKPAKAEDSGAVIEEDYVPEMHMRSKMFFDQEYEPTIVKAKLGEKIEQLNAFKSNCTFKYTDLIISNVNFNFYIVLMRLNMKGGSNEEELALRLEIDKCVRTFFQNVETTLEIERL</sequence>
<dbReference type="OrthoDB" id="5382797at2759"/>
<feature type="compositionally biased region" description="Low complexity" evidence="5">
    <location>
        <begin position="168"/>
        <end position="186"/>
    </location>
</feature>
<feature type="region of interest" description="Disordered" evidence="5">
    <location>
        <begin position="38"/>
        <end position="57"/>
    </location>
</feature>
<dbReference type="Proteomes" id="UP000243052">
    <property type="component" value="Chromosome viii"/>
</dbReference>
<dbReference type="InterPro" id="IPR027469">
    <property type="entry name" value="Cation_efflux_TMD_sf"/>
</dbReference>
<dbReference type="Pfam" id="PF01545">
    <property type="entry name" value="Cation_efflux"/>
    <property type="match status" value="1"/>
</dbReference>
<keyword evidence="4 6" id="KW-0472">Membrane</keyword>
<feature type="region of interest" description="Disordered" evidence="5">
    <location>
        <begin position="146"/>
        <end position="220"/>
    </location>
</feature>
<name>A0A0X8HW75_9SACH</name>
<dbReference type="EMBL" id="CP014248">
    <property type="protein sequence ID" value="AMD22553.1"/>
    <property type="molecule type" value="Genomic_DNA"/>
</dbReference>
<protein>
    <submittedName>
        <fullName evidence="8">HHL217Cp</fullName>
    </submittedName>
</protein>
<proteinExistence type="predicted"/>
<evidence type="ECO:0000256" key="5">
    <source>
        <dbReference type="SAM" id="MobiDB-lite"/>
    </source>
</evidence>
<dbReference type="Gene3D" id="1.20.1510.10">
    <property type="entry name" value="Cation efflux protein transmembrane domain"/>
    <property type="match status" value="1"/>
</dbReference>
<feature type="transmembrane region" description="Helical" evidence="6">
    <location>
        <begin position="437"/>
        <end position="454"/>
    </location>
</feature>
<feature type="transmembrane region" description="Helical" evidence="6">
    <location>
        <begin position="301"/>
        <end position="322"/>
    </location>
</feature>
<dbReference type="GO" id="GO:0030003">
    <property type="term" value="P:intracellular monoatomic cation homeostasis"/>
    <property type="evidence" value="ECO:0007669"/>
    <property type="project" value="UniProtKB-ARBA"/>
</dbReference>
<evidence type="ECO:0000256" key="1">
    <source>
        <dbReference type="ARBA" id="ARBA00004141"/>
    </source>
</evidence>
<keyword evidence="9" id="KW-1185">Reference proteome</keyword>
<feature type="compositionally biased region" description="Low complexity" evidence="5">
    <location>
        <begin position="206"/>
        <end position="217"/>
    </location>
</feature>